<evidence type="ECO:0000313" key="3">
    <source>
        <dbReference type="EMBL" id="ORZ03253.1"/>
    </source>
</evidence>
<dbReference type="PANTHER" id="PTHR31560">
    <property type="entry name" value="UPF0652 PROTEIN C16A11.03C-RELATED"/>
    <property type="match status" value="1"/>
</dbReference>
<feature type="domain" description="Non-canonical E2 ubiquitin-conjugating enzyme C-terminal" evidence="2">
    <location>
        <begin position="66"/>
        <end position="522"/>
    </location>
</feature>
<dbReference type="OrthoDB" id="406045at2759"/>
<dbReference type="Pfam" id="PF09418">
    <property type="entry name" value="DUF2009"/>
    <property type="match status" value="1"/>
</dbReference>
<dbReference type="Proteomes" id="UP000242180">
    <property type="component" value="Unassembled WGS sequence"/>
</dbReference>
<dbReference type="EMBL" id="MCGN01000001">
    <property type="protein sequence ID" value="ORZ03253.1"/>
    <property type="molecule type" value="Genomic_DNA"/>
</dbReference>
<reference evidence="3 4" key="1">
    <citation type="submission" date="2016-07" db="EMBL/GenBank/DDBJ databases">
        <title>Pervasive Adenine N6-methylation of Active Genes in Fungi.</title>
        <authorList>
            <consortium name="DOE Joint Genome Institute"/>
            <person name="Mondo S.J."/>
            <person name="Dannebaum R.O."/>
            <person name="Kuo R.C."/>
            <person name="Labutti K."/>
            <person name="Haridas S."/>
            <person name="Kuo A."/>
            <person name="Salamov A."/>
            <person name="Ahrendt S.R."/>
            <person name="Lipzen A."/>
            <person name="Sullivan W."/>
            <person name="Andreopoulos W.B."/>
            <person name="Clum A."/>
            <person name="Lindquist E."/>
            <person name="Daum C."/>
            <person name="Ramamoorthy G.K."/>
            <person name="Gryganskyi A."/>
            <person name="Culley D."/>
            <person name="Magnuson J.K."/>
            <person name="James T.Y."/>
            <person name="O'Malley M.A."/>
            <person name="Stajich J.E."/>
            <person name="Spatafora J.W."/>
            <person name="Visel A."/>
            <person name="Grigoriev I.V."/>
        </authorList>
    </citation>
    <scope>NUCLEOTIDE SEQUENCE [LARGE SCALE GENOMIC DNA]</scope>
    <source>
        <strain evidence="3 4">NRRL 2496</strain>
    </source>
</reference>
<dbReference type="PANTHER" id="PTHR31560:SF0">
    <property type="entry name" value="UPF0652 PROTEIN C22H10.08"/>
    <property type="match status" value="1"/>
</dbReference>
<organism evidence="3 4">
    <name type="scientific">Syncephalastrum racemosum</name>
    <name type="common">Filamentous fungus</name>
    <dbReference type="NCBI Taxonomy" id="13706"/>
    <lineage>
        <taxon>Eukaryota</taxon>
        <taxon>Fungi</taxon>
        <taxon>Fungi incertae sedis</taxon>
        <taxon>Mucoromycota</taxon>
        <taxon>Mucoromycotina</taxon>
        <taxon>Mucoromycetes</taxon>
        <taxon>Mucorales</taxon>
        <taxon>Syncephalastraceae</taxon>
        <taxon>Syncephalastrum</taxon>
    </lineage>
</organism>
<dbReference type="OMA" id="DAFAHMF"/>
<feature type="compositionally biased region" description="Basic residues" evidence="1">
    <location>
        <begin position="1"/>
        <end position="10"/>
    </location>
</feature>
<comment type="caution">
    <text evidence="3">The sequence shown here is derived from an EMBL/GenBank/DDBJ whole genome shotgun (WGS) entry which is preliminary data.</text>
</comment>
<dbReference type="InterPro" id="IPR018553">
    <property type="entry name" value="E2_Ub-conjug_enz"/>
</dbReference>
<name>A0A1X2HUN1_SYNRA</name>
<sequence>MIHRTGKRTKHETQAYDGQTERKSDNMDEDTDTLVENGDQSAKMDVKASIAKGAAEINIAQLMENRAKYIPLRLHMDERKYLRLLEAALNVTEYTDHIDNESHTSKAKRVVSQIKELCAVLTGLVLACDYKRGQELFEERSFDENEEFFQTIFEIGRRYKIMNPEKMRSAYGKLMYMLSDSMIPNVQEMLGFSCVAPIKTVYSFLKERGGLGVLHEDIVLLATQEIIPQGKTRLQIQSSIRRKEKAIEQLSRKYRSKFLSADEIRHCLYSIGDNNAYLRENSRDPCERMIRYLEEFFHPQNIDDKYPLSISAGAQGHRLSHDHETQYIYVNQTLKLWREILNDMFMLWTLADQDMLSASNPYRLQQTGQGLHRVQPCPAVSREMHRTLFKAQKKAGTWIGSSVIHLGDKNVPNALMFIDKYNQVSRILNPICLALNKLDELVDNDGLKKYIHKKFGSANECKKAILADFFRGAFDGSGADNFYDAGSCIDGRLTSAWNWCSQIEQKPYFPVFLLTGFVGFDGGGWS</sequence>
<evidence type="ECO:0000259" key="2">
    <source>
        <dbReference type="Pfam" id="PF09418"/>
    </source>
</evidence>
<dbReference type="AlphaFoldDB" id="A0A1X2HUN1"/>
<feature type="region of interest" description="Disordered" evidence="1">
    <location>
        <begin position="1"/>
        <end position="39"/>
    </location>
</feature>
<protein>
    <recommendedName>
        <fullName evidence="2">Non-canonical E2 ubiquitin-conjugating enzyme C-terminal domain-containing protein</fullName>
    </recommendedName>
</protein>
<proteinExistence type="predicted"/>
<evidence type="ECO:0000256" key="1">
    <source>
        <dbReference type="SAM" id="MobiDB-lite"/>
    </source>
</evidence>
<dbReference type="InParanoid" id="A0A1X2HUN1"/>
<accession>A0A1X2HUN1</accession>
<evidence type="ECO:0000313" key="4">
    <source>
        <dbReference type="Proteomes" id="UP000242180"/>
    </source>
</evidence>
<keyword evidence="4" id="KW-1185">Reference proteome</keyword>
<gene>
    <name evidence="3" type="ORF">BCR43DRAFT_431754</name>
</gene>
<dbReference type="InterPro" id="IPR057668">
    <property type="entry name" value="E2_Ub-conjug_enz_C"/>
</dbReference>
<feature type="compositionally biased region" description="Basic and acidic residues" evidence="1">
    <location>
        <begin position="11"/>
        <end position="26"/>
    </location>
</feature>